<dbReference type="EMBL" id="QFRA01000006">
    <property type="protein sequence ID" value="PZR05428.1"/>
    <property type="molecule type" value="Genomic_DNA"/>
</dbReference>
<comment type="caution">
    <text evidence="1">The sequence shown here is derived from an EMBL/GenBank/DDBJ whole genome shotgun (WGS) entry which is preliminary data.</text>
</comment>
<reference evidence="1 2" key="1">
    <citation type="submission" date="2017-08" db="EMBL/GenBank/DDBJ databases">
        <title>Infants hospitalized years apart are colonized by the same room-sourced microbial strains.</title>
        <authorList>
            <person name="Brooks B."/>
            <person name="Olm M.R."/>
            <person name="Firek B.A."/>
            <person name="Baker R."/>
            <person name="Thomas B.C."/>
            <person name="Morowitz M.J."/>
            <person name="Banfield J.F."/>
        </authorList>
    </citation>
    <scope>NUCLEOTIDE SEQUENCE [LARGE SCALE GENOMIC DNA]</scope>
    <source>
        <strain evidence="1">S2_003_000_R1_3</strain>
    </source>
</reference>
<evidence type="ECO:0000313" key="1">
    <source>
        <dbReference type="EMBL" id="PZR05428.1"/>
    </source>
</evidence>
<dbReference type="Proteomes" id="UP000249432">
    <property type="component" value="Unassembled WGS sequence"/>
</dbReference>
<accession>A0A2W5U905</accession>
<name>A0A2W5U905_9CORY</name>
<protein>
    <submittedName>
        <fullName evidence="1">Uncharacterized protein</fullName>
    </submittedName>
</protein>
<dbReference type="AlphaFoldDB" id="A0A2W5U905"/>
<dbReference type="RefSeq" id="WP_303734475.1">
    <property type="nucleotide sequence ID" value="NZ_CAKZHK010000008.1"/>
</dbReference>
<proteinExistence type="predicted"/>
<evidence type="ECO:0000313" key="2">
    <source>
        <dbReference type="Proteomes" id="UP000249432"/>
    </source>
</evidence>
<gene>
    <name evidence="1" type="ORF">DI525_03865</name>
</gene>
<organism evidence="1 2">
    <name type="scientific">Corynebacterium kroppenstedtii</name>
    <dbReference type="NCBI Taxonomy" id="161879"/>
    <lineage>
        <taxon>Bacteria</taxon>
        <taxon>Bacillati</taxon>
        <taxon>Actinomycetota</taxon>
        <taxon>Actinomycetes</taxon>
        <taxon>Mycobacteriales</taxon>
        <taxon>Corynebacteriaceae</taxon>
        <taxon>Corynebacterium</taxon>
    </lineage>
</organism>
<sequence length="96" mass="10888">MGDRVEWKINHKFFNRVLKEDGQTRSFVDAQAEEFRQKAGSSCSVLPAVQGKTRWRALVVPTPGDWGAYEYALKHNSLQKAAGEYPVATRHPRSVE</sequence>